<organism evidence="3 4">
    <name type="scientific">Cordyceps javanica</name>
    <dbReference type="NCBI Taxonomy" id="43265"/>
    <lineage>
        <taxon>Eukaryota</taxon>
        <taxon>Fungi</taxon>
        <taxon>Dikarya</taxon>
        <taxon>Ascomycota</taxon>
        <taxon>Pezizomycotina</taxon>
        <taxon>Sordariomycetes</taxon>
        <taxon>Hypocreomycetidae</taxon>
        <taxon>Hypocreales</taxon>
        <taxon>Cordycipitaceae</taxon>
        <taxon>Cordyceps</taxon>
    </lineage>
</organism>
<feature type="transmembrane region" description="Helical" evidence="2">
    <location>
        <begin position="12"/>
        <end position="34"/>
    </location>
</feature>
<feature type="transmembrane region" description="Helical" evidence="2">
    <location>
        <begin position="279"/>
        <end position="300"/>
    </location>
</feature>
<sequence length="593" mass="65054">MPNISGYEIFHFVTDALLFVTLIASICFTICAVIRLRRRRDQARRVFSWVKIAWLMNTIAVFFCFLEMATVTVTSRLYQTAYYSTSDVQDGEVDLLARISSGASALSHCFNVFAEVLIFLTLASFIRCIRLVGPRDEKHSRRHKFSRYSVYAISFGVTILSLAVFSVGIYWIVLSEISSSINGIAWDRYYNSYIVAAAVMSLICQAVLAFLAVSMLIRSCLLRRKLRASKLVRKPLRYLIVCCSLWVIRAAFEVYSIIFETVNPAFSAPSVDIATSFNEILSVIFMNWPVFIILVILYYLGLDKKTGLSSTSSPLLREDGESQVTSSEYLSSEQPIVTPMTERTSASAVTPVSQRPESLFAWDGVADAPPEYSPPAAQQVIPSAGSSRTHAPIIRRPVPPSASQATGEVIPRSEEAEAAHQPNTATSPGPVPSVELARQLPPDQGSVEQDLPQVISVPATDDDMSLGLYHQADGRVPQSESPSSLPSHDEAMGLYHQADGRPPTSNAETSDVLPSHEETMGLYHQADGRPPETNGGIMPSETSNTNLPPSSSAAAEIMAAPPSHDEAMGLYHQADGRVPVSEILPPEKEKEKR</sequence>
<feature type="compositionally biased region" description="Polar residues" evidence="1">
    <location>
        <begin position="540"/>
        <end position="553"/>
    </location>
</feature>
<keyword evidence="2" id="KW-0812">Transmembrane</keyword>
<keyword evidence="2" id="KW-0472">Membrane</keyword>
<feature type="transmembrane region" description="Helical" evidence="2">
    <location>
        <begin position="105"/>
        <end position="129"/>
    </location>
</feature>
<evidence type="ECO:0000313" key="4">
    <source>
        <dbReference type="Proteomes" id="UP000315783"/>
    </source>
</evidence>
<evidence type="ECO:0000256" key="1">
    <source>
        <dbReference type="SAM" id="MobiDB-lite"/>
    </source>
</evidence>
<comment type="caution">
    <text evidence="3">The sequence shown here is derived from an EMBL/GenBank/DDBJ whole genome shotgun (WGS) entry which is preliminary data.</text>
</comment>
<feature type="compositionally biased region" description="Polar residues" evidence="1">
    <location>
        <begin position="380"/>
        <end position="389"/>
    </location>
</feature>
<feature type="region of interest" description="Disordered" evidence="1">
    <location>
        <begin position="309"/>
        <end position="333"/>
    </location>
</feature>
<feature type="region of interest" description="Disordered" evidence="1">
    <location>
        <begin position="364"/>
        <end position="437"/>
    </location>
</feature>
<keyword evidence="2" id="KW-1133">Transmembrane helix</keyword>
<name>A0A545W4V9_9HYPO</name>
<feature type="compositionally biased region" description="Polar residues" evidence="1">
    <location>
        <begin position="322"/>
        <end position="333"/>
    </location>
</feature>
<protein>
    <submittedName>
        <fullName evidence="3">Uncharacterized protein</fullName>
    </submittedName>
</protein>
<gene>
    <name evidence="3" type="ORF">IF1G_03570</name>
</gene>
<proteinExistence type="predicted"/>
<dbReference type="AlphaFoldDB" id="A0A545W4V9"/>
<feature type="transmembrane region" description="Helical" evidence="2">
    <location>
        <begin position="46"/>
        <end position="69"/>
    </location>
</feature>
<reference evidence="3 4" key="1">
    <citation type="journal article" date="2019" name="Appl. Microbiol. Biotechnol.">
        <title>Genome sequence of Isaria javanica and comparative genome analysis insights into family S53 peptidase evolution in fungal entomopathogens.</title>
        <authorList>
            <person name="Lin R."/>
            <person name="Zhang X."/>
            <person name="Xin B."/>
            <person name="Zou M."/>
            <person name="Gao Y."/>
            <person name="Qin F."/>
            <person name="Hu Q."/>
            <person name="Xie B."/>
            <person name="Cheng X."/>
        </authorList>
    </citation>
    <scope>NUCLEOTIDE SEQUENCE [LARGE SCALE GENOMIC DNA]</scope>
    <source>
        <strain evidence="3 4">IJ1G</strain>
    </source>
</reference>
<accession>A0A545W4V9</accession>
<feature type="transmembrane region" description="Helical" evidence="2">
    <location>
        <begin position="238"/>
        <end position="259"/>
    </location>
</feature>
<feature type="region of interest" description="Disordered" evidence="1">
    <location>
        <begin position="473"/>
        <end position="557"/>
    </location>
</feature>
<evidence type="ECO:0000256" key="2">
    <source>
        <dbReference type="SAM" id="Phobius"/>
    </source>
</evidence>
<evidence type="ECO:0000313" key="3">
    <source>
        <dbReference type="EMBL" id="TQV97827.1"/>
    </source>
</evidence>
<dbReference type="Proteomes" id="UP000315783">
    <property type="component" value="Unassembled WGS sequence"/>
</dbReference>
<keyword evidence="4" id="KW-1185">Reference proteome</keyword>
<feature type="transmembrane region" description="Helical" evidence="2">
    <location>
        <begin position="150"/>
        <end position="173"/>
    </location>
</feature>
<dbReference type="OrthoDB" id="5217806at2759"/>
<dbReference type="STRING" id="43265.A0A545W4V9"/>
<feature type="transmembrane region" description="Helical" evidence="2">
    <location>
        <begin position="193"/>
        <end position="217"/>
    </location>
</feature>
<dbReference type="EMBL" id="SPUK01000004">
    <property type="protein sequence ID" value="TQV97827.1"/>
    <property type="molecule type" value="Genomic_DNA"/>
</dbReference>